<dbReference type="VEuPathDB" id="PiroplasmaDB:TOT_040000708"/>
<dbReference type="RefSeq" id="XP_009692641.1">
    <property type="nucleotide sequence ID" value="XM_009694346.1"/>
</dbReference>
<evidence type="ECO:0000313" key="3">
    <source>
        <dbReference type="Proteomes" id="UP000003786"/>
    </source>
</evidence>
<feature type="signal peptide" evidence="1">
    <location>
        <begin position="1"/>
        <end position="19"/>
    </location>
</feature>
<evidence type="ECO:0000313" key="2">
    <source>
        <dbReference type="EMBL" id="BAM42340.1"/>
    </source>
</evidence>
<proteinExistence type="predicted"/>
<dbReference type="eggNOG" id="ENOG502QX1G">
    <property type="taxonomic scope" value="Eukaryota"/>
</dbReference>
<dbReference type="OMA" id="SHLVWEA"/>
<dbReference type="EMBL" id="AP011949">
    <property type="protein sequence ID" value="BAM42340.1"/>
    <property type="molecule type" value="Genomic_DNA"/>
</dbReference>
<dbReference type="KEGG" id="tot:TOT_040000708"/>
<feature type="chain" id="PRO_5003794850" description="Signal peptide containing protein" evidence="1">
    <location>
        <begin position="20"/>
        <end position="182"/>
    </location>
</feature>
<organism evidence="2 3">
    <name type="scientific">Theileria orientalis strain Shintoku</name>
    <dbReference type="NCBI Taxonomy" id="869250"/>
    <lineage>
        <taxon>Eukaryota</taxon>
        <taxon>Sar</taxon>
        <taxon>Alveolata</taxon>
        <taxon>Apicomplexa</taxon>
        <taxon>Aconoidasida</taxon>
        <taxon>Piroplasmida</taxon>
        <taxon>Theileriidae</taxon>
        <taxon>Theileria</taxon>
    </lineage>
</organism>
<gene>
    <name evidence="2" type="ORF">TOT_040000708</name>
</gene>
<dbReference type="OrthoDB" id="10416495at2759"/>
<dbReference type="Proteomes" id="UP000003786">
    <property type="component" value="Chromosome 4"/>
</dbReference>
<evidence type="ECO:0008006" key="4">
    <source>
        <dbReference type="Google" id="ProtNLM"/>
    </source>
</evidence>
<dbReference type="AlphaFoldDB" id="J7M4N4"/>
<protein>
    <recommendedName>
        <fullName evidence="4">Signal peptide containing protein</fullName>
    </recommendedName>
</protein>
<accession>J7M4N4</accession>
<sequence length="182" mass="19904">MKFAILAFLAFWSAKLAAAENAFNGTVNLKELGFVDWKAGTDKTKCPLKLPDGVFLHRTVDHKGFHLTWVKPVHALVKKLVCENHVVWEGAAGELLLDFHFFGKVDGKMYVHLEHLTALGGVAHGFLLFEGAAAGKVLGLVPFVRAVVDLLGKDFLSVKLPEAEFLHHLAHHVKSLPAAPAE</sequence>
<keyword evidence="3" id="KW-1185">Reference proteome</keyword>
<keyword evidence="1" id="KW-0732">Signal</keyword>
<dbReference type="STRING" id="869250.J7M4N4"/>
<evidence type="ECO:0000256" key="1">
    <source>
        <dbReference type="SAM" id="SignalP"/>
    </source>
</evidence>
<dbReference type="GeneID" id="20716755"/>
<reference evidence="2 3" key="1">
    <citation type="journal article" date="2012" name="MBio">
        <title>Comparative genome analysis of three eukaryotic parasites with differing abilities to transform leukocytes reveals key mediators of Theileria-induced leukocyte transformation.</title>
        <authorList>
            <person name="Hayashida K."/>
            <person name="Hara Y."/>
            <person name="Abe T."/>
            <person name="Yamasaki C."/>
            <person name="Toyoda A."/>
            <person name="Kosuge T."/>
            <person name="Suzuki Y."/>
            <person name="Sato Y."/>
            <person name="Kawashima S."/>
            <person name="Katayama T."/>
            <person name="Wakaguri H."/>
            <person name="Inoue N."/>
            <person name="Homma K."/>
            <person name="Tada-Umezaki M."/>
            <person name="Yagi Y."/>
            <person name="Fujii Y."/>
            <person name="Habara T."/>
            <person name="Kanehisa M."/>
            <person name="Watanabe H."/>
            <person name="Ito K."/>
            <person name="Gojobori T."/>
            <person name="Sugawara H."/>
            <person name="Imanishi T."/>
            <person name="Weir W."/>
            <person name="Gardner M."/>
            <person name="Pain A."/>
            <person name="Shiels B."/>
            <person name="Hattori M."/>
            <person name="Nene V."/>
            <person name="Sugimoto C."/>
        </authorList>
    </citation>
    <scope>NUCLEOTIDE SEQUENCE [LARGE SCALE GENOMIC DNA]</scope>
    <source>
        <strain evidence="2 3">Shintoku</strain>
    </source>
</reference>
<name>J7M4N4_THEOR</name>